<proteinExistence type="predicted"/>
<evidence type="ECO:0000313" key="1">
    <source>
        <dbReference type="EMBL" id="NMC62227.1"/>
    </source>
</evidence>
<evidence type="ECO:0000313" key="2">
    <source>
        <dbReference type="Proteomes" id="UP000524246"/>
    </source>
</evidence>
<gene>
    <name evidence="1" type="ORF">GYA55_03580</name>
</gene>
<comment type="caution">
    <text evidence="1">The sequence shown here is derived from an EMBL/GenBank/DDBJ whole genome shotgun (WGS) entry which is preliminary data.</text>
</comment>
<dbReference type="AlphaFoldDB" id="A0A7X9FQA4"/>
<accession>A0A7X9FQA4</accession>
<organism evidence="1 2">
    <name type="scientific">SAR324 cluster bacterium</name>
    <dbReference type="NCBI Taxonomy" id="2024889"/>
    <lineage>
        <taxon>Bacteria</taxon>
        <taxon>Deltaproteobacteria</taxon>
        <taxon>SAR324 cluster</taxon>
    </lineage>
</organism>
<protein>
    <submittedName>
        <fullName evidence="1">Uncharacterized protein</fullName>
    </submittedName>
</protein>
<dbReference type="Proteomes" id="UP000524246">
    <property type="component" value="Unassembled WGS sequence"/>
</dbReference>
<sequence length="78" mass="8827">MNKFICQIDGHKKTVTGAIVGFCEEMFEDKREVDPASITGNAFSNNGLSFSLKDGSNTYKVVYRNSMKVFEFFKESEI</sequence>
<name>A0A7X9FQA4_9DELT</name>
<reference evidence="1 2" key="1">
    <citation type="journal article" date="2020" name="Biotechnol. Biofuels">
        <title>New insights from the biogas microbiome by comprehensive genome-resolved metagenomics of nearly 1600 species originating from multiple anaerobic digesters.</title>
        <authorList>
            <person name="Campanaro S."/>
            <person name="Treu L."/>
            <person name="Rodriguez-R L.M."/>
            <person name="Kovalovszki A."/>
            <person name="Ziels R.M."/>
            <person name="Maus I."/>
            <person name="Zhu X."/>
            <person name="Kougias P.G."/>
            <person name="Basile A."/>
            <person name="Luo G."/>
            <person name="Schluter A."/>
            <person name="Konstantinidis K.T."/>
            <person name="Angelidaki I."/>
        </authorList>
    </citation>
    <scope>NUCLEOTIDE SEQUENCE [LARGE SCALE GENOMIC DNA]</scope>
    <source>
        <strain evidence="1">AS27yjCOA_65</strain>
    </source>
</reference>
<dbReference type="EMBL" id="JAAZON010000139">
    <property type="protein sequence ID" value="NMC62227.1"/>
    <property type="molecule type" value="Genomic_DNA"/>
</dbReference>